<dbReference type="Pfam" id="PF04014">
    <property type="entry name" value="MazE_antitoxin"/>
    <property type="match status" value="1"/>
</dbReference>
<dbReference type="InterPro" id="IPR037914">
    <property type="entry name" value="SpoVT-AbrB_sf"/>
</dbReference>
<comment type="caution">
    <text evidence="2">The sequence shown here is derived from an EMBL/GenBank/DDBJ whole genome shotgun (WGS) entry which is preliminary data.</text>
</comment>
<proteinExistence type="predicted"/>
<dbReference type="Proteomes" id="UP001597519">
    <property type="component" value="Unassembled WGS sequence"/>
</dbReference>
<dbReference type="SUPFAM" id="SSF89447">
    <property type="entry name" value="AbrB/MazE/MraZ-like"/>
    <property type="match status" value="1"/>
</dbReference>
<dbReference type="Gene3D" id="2.10.260.10">
    <property type="match status" value="1"/>
</dbReference>
<gene>
    <name evidence="2" type="ORF">ACFSX4_00530</name>
</gene>
<sequence length="83" mass="9471">MSKVLSRVFKNGNSQAISLNKTILTQAGLKIGDDLDVQIKDCTIIFTKREKTLKDEIQDFYRNGGQYSEHEVDYGEAEGEELW</sequence>
<dbReference type="InterPro" id="IPR007159">
    <property type="entry name" value="SpoVT-AbrB_dom"/>
</dbReference>
<feature type="domain" description="SpoVT-AbrB" evidence="1">
    <location>
        <begin position="8"/>
        <end position="41"/>
    </location>
</feature>
<dbReference type="RefSeq" id="WP_377770470.1">
    <property type="nucleotide sequence ID" value="NZ_JBHUOQ010000001.1"/>
</dbReference>
<accession>A0ABW5WR87</accession>
<evidence type="ECO:0000259" key="1">
    <source>
        <dbReference type="Pfam" id="PF04014"/>
    </source>
</evidence>
<dbReference type="GO" id="GO:0003677">
    <property type="term" value="F:DNA binding"/>
    <property type="evidence" value="ECO:0007669"/>
    <property type="project" value="UniProtKB-KW"/>
</dbReference>
<evidence type="ECO:0000313" key="3">
    <source>
        <dbReference type="Proteomes" id="UP001597519"/>
    </source>
</evidence>
<name>A0ABW5WR87_9STAP</name>
<protein>
    <submittedName>
        <fullName evidence="2">AbrB/MazE/SpoVT family DNA-binding domain-containing protein</fullName>
    </submittedName>
</protein>
<reference evidence="3" key="1">
    <citation type="journal article" date="2019" name="Int. J. Syst. Evol. Microbiol.">
        <title>The Global Catalogue of Microorganisms (GCM) 10K type strain sequencing project: providing services to taxonomists for standard genome sequencing and annotation.</title>
        <authorList>
            <consortium name="The Broad Institute Genomics Platform"/>
            <consortium name="The Broad Institute Genome Sequencing Center for Infectious Disease"/>
            <person name="Wu L."/>
            <person name="Ma J."/>
        </authorList>
    </citation>
    <scope>NUCLEOTIDE SEQUENCE [LARGE SCALE GENOMIC DNA]</scope>
    <source>
        <strain evidence="3">KCTC 33575</strain>
    </source>
</reference>
<organism evidence="2 3">
    <name type="scientific">Corticicoccus populi</name>
    <dbReference type="NCBI Taxonomy" id="1812821"/>
    <lineage>
        <taxon>Bacteria</taxon>
        <taxon>Bacillati</taxon>
        <taxon>Bacillota</taxon>
        <taxon>Bacilli</taxon>
        <taxon>Bacillales</taxon>
        <taxon>Staphylococcaceae</taxon>
        <taxon>Corticicoccus</taxon>
    </lineage>
</organism>
<keyword evidence="3" id="KW-1185">Reference proteome</keyword>
<dbReference type="EMBL" id="JBHUOQ010000001">
    <property type="protein sequence ID" value="MFD2828930.1"/>
    <property type="molecule type" value="Genomic_DNA"/>
</dbReference>
<evidence type="ECO:0000313" key="2">
    <source>
        <dbReference type="EMBL" id="MFD2828930.1"/>
    </source>
</evidence>
<keyword evidence="2" id="KW-0238">DNA-binding</keyword>